<evidence type="ECO:0000313" key="3">
    <source>
        <dbReference type="Proteomes" id="UP000326546"/>
    </source>
</evidence>
<gene>
    <name evidence="2" type="ORF">FY030_06445</name>
</gene>
<accession>A0A5J6V391</accession>
<protein>
    <submittedName>
        <fullName evidence="2">Uncharacterized protein</fullName>
    </submittedName>
</protein>
<organism evidence="2 3">
    <name type="scientific">Ornithinimicrobium pratense</name>
    <dbReference type="NCBI Taxonomy" id="2593973"/>
    <lineage>
        <taxon>Bacteria</taxon>
        <taxon>Bacillati</taxon>
        <taxon>Actinomycetota</taxon>
        <taxon>Actinomycetes</taxon>
        <taxon>Micrococcales</taxon>
        <taxon>Ornithinimicrobiaceae</taxon>
        <taxon>Ornithinimicrobium</taxon>
    </lineage>
</organism>
<feature type="region of interest" description="Disordered" evidence="1">
    <location>
        <begin position="1"/>
        <end position="21"/>
    </location>
</feature>
<sequence length="191" mass="20399">MQPSSDGPGDEALEGGLLLERPPGDAVPGMSELALVLYSGPEVLVGVHGFRVWPGGMLFVLSVHQRTVRGIPERRLWLEQYGESIGQPLFELGVRFADGRQVWSAQGYGRFGGPAGSAQQGVLLQLRGGGGRAEDFNLDCWLAPVPASGLVGFGCRWSVGGIEETWQYTDAATLRAAAERTIPAPWARTAP</sequence>
<evidence type="ECO:0000313" key="2">
    <source>
        <dbReference type="EMBL" id="QFG68400.1"/>
    </source>
</evidence>
<evidence type="ECO:0000256" key="1">
    <source>
        <dbReference type="SAM" id="MobiDB-lite"/>
    </source>
</evidence>
<dbReference type="EMBL" id="CP044427">
    <property type="protein sequence ID" value="QFG68400.1"/>
    <property type="molecule type" value="Genomic_DNA"/>
</dbReference>
<reference evidence="2 3" key="1">
    <citation type="submission" date="2019-09" db="EMBL/GenBank/DDBJ databases">
        <title>Serinicoccus pratensis sp. nov., isolated from meadow soil.</title>
        <authorList>
            <person name="Zhang W."/>
        </authorList>
    </citation>
    <scope>NUCLEOTIDE SEQUENCE [LARGE SCALE GENOMIC DNA]</scope>
    <source>
        <strain evidence="2 3">W204</strain>
    </source>
</reference>
<dbReference type="KEGG" id="serw:FY030_06445"/>
<name>A0A5J6V391_9MICO</name>
<proteinExistence type="predicted"/>
<dbReference type="Proteomes" id="UP000326546">
    <property type="component" value="Chromosome"/>
</dbReference>
<dbReference type="AlphaFoldDB" id="A0A5J6V391"/>
<dbReference type="RefSeq" id="WP_158060788.1">
    <property type="nucleotide sequence ID" value="NZ_CP044427.1"/>
</dbReference>
<dbReference type="OrthoDB" id="9974855at2"/>
<keyword evidence="3" id="KW-1185">Reference proteome</keyword>